<protein>
    <submittedName>
        <fullName evidence="2">Uncharacterized protein</fullName>
    </submittedName>
</protein>
<accession>A0A1I2NWG8</accession>
<keyword evidence="1" id="KW-0472">Membrane</keyword>
<name>A0A1I2NWG8_9BACI</name>
<reference evidence="3" key="1">
    <citation type="submission" date="2016-10" db="EMBL/GenBank/DDBJ databases">
        <authorList>
            <person name="Varghese N."/>
            <person name="Submissions S."/>
        </authorList>
    </citation>
    <scope>NUCLEOTIDE SEQUENCE [LARGE SCALE GENOMIC DNA]</scope>
    <source>
        <strain evidence="3">FP5</strain>
    </source>
</reference>
<keyword evidence="1" id="KW-0812">Transmembrane</keyword>
<dbReference type="Proteomes" id="UP000198897">
    <property type="component" value="Unassembled WGS sequence"/>
</dbReference>
<proteinExistence type="predicted"/>
<evidence type="ECO:0000313" key="2">
    <source>
        <dbReference type="EMBL" id="SFG07199.1"/>
    </source>
</evidence>
<dbReference type="EMBL" id="FOOG01000021">
    <property type="protein sequence ID" value="SFG07199.1"/>
    <property type="molecule type" value="Genomic_DNA"/>
</dbReference>
<organism evidence="2 3">
    <name type="scientific">Halobacillus alkaliphilus</name>
    <dbReference type="NCBI Taxonomy" id="396056"/>
    <lineage>
        <taxon>Bacteria</taxon>
        <taxon>Bacillati</taxon>
        <taxon>Bacillota</taxon>
        <taxon>Bacilli</taxon>
        <taxon>Bacillales</taxon>
        <taxon>Bacillaceae</taxon>
        <taxon>Halobacillus</taxon>
    </lineage>
</organism>
<sequence length="69" mass="7657">MVGFKCDNSLFGYLAAVVASFFLLWLSEFGAVATNNFFSTLFFYVGAIGLALFSFVIIFLSLFSLFSKQ</sequence>
<gene>
    <name evidence="2" type="ORF">SAMN05216353_12179</name>
</gene>
<keyword evidence="3" id="KW-1185">Reference proteome</keyword>
<feature type="transmembrane region" description="Helical" evidence="1">
    <location>
        <begin position="41"/>
        <end position="66"/>
    </location>
</feature>
<evidence type="ECO:0000313" key="3">
    <source>
        <dbReference type="Proteomes" id="UP000198897"/>
    </source>
</evidence>
<dbReference type="OrthoDB" id="9936478at2"/>
<dbReference type="RefSeq" id="WP_089752300.1">
    <property type="nucleotide sequence ID" value="NZ_FOOG01000021.1"/>
</dbReference>
<feature type="transmembrane region" description="Helical" evidence="1">
    <location>
        <begin position="12"/>
        <end position="35"/>
    </location>
</feature>
<dbReference type="AlphaFoldDB" id="A0A1I2NWG8"/>
<keyword evidence="1" id="KW-1133">Transmembrane helix</keyword>
<evidence type="ECO:0000256" key="1">
    <source>
        <dbReference type="SAM" id="Phobius"/>
    </source>
</evidence>